<proteinExistence type="predicted"/>
<protein>
    <recommendedName>
        <fullName evidence="7">Murine leukemia virus integrase C-terminal domain-containing protein</fullName>
    </recommendedName>
</protein>
<feature type="compositionally biased region" description="Basic and acidic residues" evidence="6">
    <location>
        <begin position="92"/>
        <end position="113"/>
    </location>
</feature>
<reference evidence="8" key="1">
    <citation type="journal article" date="2022" name="bioRxiv">
        <title>Sequencing and chromosome-scale assembly of the giantPleurodeles waltlgenome.</title>
        <authorList>
            <person name="Brown T."/>
            <person name="Elewa A."/>
            <person name="Iarovenko S."/>
            <person name="Subramanian E."/>
            <person name="Araus A.J."/>
            <person name="Petzold A."/>
            <person name="Susuki M."/>
            <person name="Suzuki K.-i.T."/>
            <person name="Hayashi T."/>
            <person name="Toyoda A."/>
            <person name="Oliveira C."/>
            <person name="Osipova E."/>
            <person name="Leigh N.D."/>
            <person name="Simon A."/>
            <person name="Yun M.H."/>
        </authorList>
    </citation>
    <scope>NUCLEOTIDE SEQUENCE</scope>
    <source>
        <strain evidence="8">20211129_DDA</strain>
        <tissue evidence="8">Liver</tissue>
    </source>
</reference>
<feature type="compositionally biased region" description="Basic and acidic residues" evidence="6">
    <location>
        <begin position="125"/>
        <end position="143"/>
    </location>
</feature>
<comment type="caution">
    <text evidence="8">The sequence shown here is derived from an EMBL/GenBank/DDBJ whole genome shotgun (WGS) entry which is preliminary data.</text>
</comment>
<dbReference type="GO" id="GO:0016779">
    <property type="term" value="F:nucleotidyltransferase activity"/>
    <property type="evidence" value="ECO:0007669"/>
    <property type="project" value="UniProtKB-KW"/>
</dbReference>
<feature type="compositionally biased region" description="Basic and acidic residues" evidence="6">
    <location>
        <begin position="164"/>
        <end position="183"/>
    </location>
</feature>
<dbReference type="InterPro" id="IPR040643">
    <property type="entry name" value="MLVIN_C"/>
</dbReference>
<evidence type="ECO:0000259" key="7">
    <source>
        <dbReference type="Pfam" id="PF18697"/>
    </source>
</evidence>
<keyword evidence="9" id="KW-1185">Reference proteome</keyword>
<keyword evidence="3" id="KW-0540">Nuclease</keyword>
<keyword evidence="4" id="KW-0255">Endonuclease</keyword>
<keyword evidence="5" id="KW-0378">Hydrolase</keyword>
<dbReference type="EMBL" id="JANPWB010000004">
    <property type="protein sequence ID" value="KAJ1191990.1"/>
    <property type="molecule type" value="Genomic_DNA"/>
</dbReference>
<feature type="region of interest" description="Disordered" evidence="6">
    <location>
        <begin position="68"/>
        <end position="183"/>
    </location>
</feature>
<dbReference type="Pfam" id="PF18697">
    <property type="entry name" value="MLVIN_C"/>
    <property type="match status" value="1"/>
</dbReference>
<dbReference type="AlphaFoldDB" id="A0AAV7USD7"/>
<keyword evidence="2" id="KW-0548">Nucleotidyltransferase</keyword>
<organism evidence="8 9">
    <name type="scientific">Pleurodeles waltl</name>
    <name type="common">Iberian ribbed newt</name>
    <dbReference type="NCBI Taxonomy" id="8319"/>
    <lineage>
        <taxon>Eukaryota</taxon>
        <taxon>Metazoa</taxon>
        <taxon>Chordata</taxon>
        <taxon>Craniata</taxon>
        <taxon>Vertebrata</taxon>
        <taxon>Euteleostomi</taxon>
        <taxon>Amphibia</taxon>
        <taxon>Batrachia</taxon>
        <taxon>Caudata</taxon>
        <taxon>Salamandroidea</taxon>
        <taxon>Salamandridae</taxon>
        <taxon>Pleurodelinae</taxon>
        <taxon>Pleurodeles</taxon>
    </lineage>
</organism>
<evidence type="ECO:0000256" key="1">
    <source>
        <dbReference type="ARBA" id="ARBA00022679"/>
    </source>
</evidence>
<evidence type="ECO:0000256" key="5">
    <source>
        <dbReference type="ARBA" id="ARBA00022801"/>
    </source>
</evidence>
<dbReference type="GO" id="GO:0016787">
    <property type="term" value="F:hydrolase activity"/>
    <property type="evidence" value="ECO:0007669"/>
    <property type="project" value="UniProtKB-KW"/>
</dbReference>
<evidence type="ECO:0000256" key="3">
    <source>
        <dbReference type="ARBA" id="ARBA00022722"/>
    </source>
</evidence>
<name>A0AAV7USD7_PLEWA</name>
<dbReference type="Gene3D" id="2.30.30.850">
    <property type="match status" value="1"/>
</dbReference>
<evidence type="ECO:0000313" key="9">
    <source>
        <dbReference type="Proteomes" id="UP001066276"/>
    </source>
</evidence>
<gene>
    <name evidence="8" type="ORF">NDU88_001303</name>
</gene>
<evidence type="ECO:0000256" key="6">
    <source>
        <dbReference type="SAM" id="MobiDB-lite"/>
    </source>
</evidence>
<dbReference type="Proteomes" id="UP001066276">
    <property type="component" value="Chromosome 2_2"/>
</dbReference>
<feature type="compositionally biased region" description="Acidic residues" evidence="6">
    <location>
        <begin position="70"/>
        <end position="85"/>
    </location>
</feature>
<evidence type="ECO:0000256" key="2">
    <source>
        <dbReference type="ARBA" id="ARBA00022695"/>
    </source>
</evidence>
<dbReference type="GO" id="GO:0004519">
    <property type="term" value="F:endonuclease activity"/>
    <property type="evidence" value="ECO:0007669"/>
    <property type="project" value="UniProtKB-KW"/>
</dbReference>
<keyword evidence="1" id="KW-0808">Transferase</keyword>
<accession>A0AAV7USD7</accession>
<feature type="domain" description="Murine leukemia virus integrase C-terminal" evidence="7">
    <location>
        <begin position="4"/>
        <end position="45"/>
    </location>
</feature>
<sequence>MKKHVRKTCLEPCWRGQYQVVLTTTTAVKYAGLPNWIHASHTKKVVSPQDHEEVLLRTPTAAKQIVLPEPEPEQVEPEVDPELAEEGSITPVRDEGAEIQETEREINKSDVTRDPCTGEVLTEAKSAEPQRDQVPEPEGERAETVQSQSDLTPPETVAGPSREGTTDKVKEKSLRERSLYNLY</sequence>
<evidence type="ECO:0000256" key="4">
    <source>
        <dbReference type="ARBA" id="ARBA00022759"/>
    </source>
</evidence>
<evidence type="ECO:0000313" key="8">
    <source>
        <dbReference type="EMBL" id="KAJ1191990.1"/>
    </source>
</evidence>